<dbReference type="InterPro" id="IPR002401">
    <property type="entry name" value="Cyt_P450_E_grp-I"/>
</dbReference>
<keyword evidence="10 15" id="KW-0560">Oxidoreductase</keyword>
<evidence type="ECO:0000256" key="2">
    <source>
        <dbReference type="ARBA" id="ARBA00003690"/>
    </source>
</evidence>
<comment type="function">
    <text evidence="2">May be involved in the metabolism of insect hormones and in the breakdown of synthetic insecticides.</text>
</comment>
<dbReference type="Proteomes" id="UP000007801">
    <property type="component" value="Unassembled WGS sequence"/>
</dbReference>
<evidence type="ECO:0000256" key="3">
    <source>
        <dbReference type="ARBA" id="ARBA00004174"/>
    </source>
</evidence>
<accession>A0A0P8ZXK0</accession>
<dbReference type="InParanoid" id="A0A0P8ZXK0"/>
<keyword evidence="8" id="KW-0256">Endoplasmic reticulum</keyword>
<evidence type="ECO:0000256" key="9">
    <source>
        <dbReference type="ARBA" id="ARBA00022848"/>
    </source>
</evidence>
<dbReference type="STRING" id="7217.A0A0P8ZXK0"/>
<evidence type="ECO:0000256" key="10">
    <source>
        <dbReference type="ARBA" id="ARBA00023002"/>
    </source>
</evidence>
<dbReference type="PRINTS" id="PR00385">
    <property type="entry name" value="P450"/>
</dbReference>
<evidence type="ECO:0000256" key="13">
    <source>
        <dbReference type="ARBA" id="ARBA00023136"/>
    </source>
</evidence>
<sequence>MVLAAFETTALTVNHALIFLAMFSKYQDTVFQELQEVFPTAGEFEVGYEDMQKLVYLDRVLNETLRLIPPIPLVPRQVKDDIRLSNGVLVPKGLVIGIDIFNVHRNKDHWGPDADRFNPDHFLPDNVRERHPYAFIPFSKGKRNCIGWRYALMSSKIALAKILRNYKVSTSFHYGDLVFVDNIGMKLRKSPLLDFQRRN</sequence>
<evidence type="ECO:0000256" key="1">
    <source>
        <dbReference type="ARBA" id="ARBA00001971"/>
    </source>
</evidence>
<dbReference type="eggNOG" id="KOG1176">
    <property type="taxonomic scope" value="Eukaryota"/>
</dbReference>
<dbReference type="GO" id="GO:0016705">
    <property type="term" value="F:oxidoreductase activity, acting on paired donors, with incorporation or reduction of molecular oxygen"/>
    <property type="evidence" value="ECO:0007669"/>
    <property type="project" value="InterPro"/>
</dbReference>
<dbReference type="OrthoDB" id="1470350at2759"/>
<feature type="binding site" description="axial binding residue" evidence="14">
    <location>
        <position position="145"/>
    </location>
    <ligand>
        <name>heme</name>
        <dbReference type="ChEBI" id="CHEBI:30413"/>
    </ligand>
    <ligandPart>
        <name>Fe</name>
        <dbReference type="ChEBI" id="CHEBI:18248"/>
    </ligandPart>
</feature>
<name>A0A0P8ZXK0_DROAN</name>
<dbReference type="SUPFAM" id="SSF48264">
    <property type="entry name" value="Cytochrome P450"/>
    <property type="match status" value="1"/>
</dbReference>
<keyword evidence="6 14" id="KW-0349">Heme</keyword>
<proteinExistence type="inferred from homology"/>
<dbReference type="PANTHER" id="PTHR24291">
    <property type="entry name" value="CYTOCHROME P450 FAMILY 4"/>
    <property type="match status" value="1"/>
</dbReference>
<evidence type="ECO:0000256" key="11">
    <source>
        <dbReference type="ARBA" id="ARBA00023004"/>
    </source>
</evidence>
<evidence type="ECO:0000256" key="5">
    <source>
        <dbReference type="ARBA" id="ARBA00010617"/>
    </source>
</evidence>
<dbReference type="InterPro" id="IPR036396">
    <property type="entry name" value="Cyt_P450_sf"/>
</dbReference>
<dbReference type="SMR" id="A0A0P8ZXK0"/>
<evidence type="ECO:0000256" key="14">
    <source>
        <dbReference type="PIRSR" id="PIRSR602401-1"/>
    </source>
</evidence>
<keyword evidence="12 15" id="KW-0503">Monooxygenase</keyword>
<evidence type="ECO:0000256" key="4">
    <source>
        <dbReference type="ARBA" id="ARBA00004406"/>
    </source>
</evidence>
<reference evidence="16 17" key="1">
    <citation type="journal article" date="2007" name="Nature">
        <title>Evolution of genes and genomes on the Drosophila phylogeny.</title>
        <authorList>
            <consortium name="Drosophila 12 Genomes Consortium"/>
            <person name="Clark A.G."/>
            <person name="Eisen M.B."/>
            <person name="Smith D.R."/>
            <person name="Bergman C.M."/>
            <person name="Oliver B."/>
            <person name="Markow T.A."/>
            <person name="Kaufman T.C."/>
            <person name="Kellis M."/>
            <person name="Gelbart W."/>
            <person name="Iyer V.N."/>
            <person name="Pollard D.A."/>
            <person name="Sackton T.B."/>
            <person name="Larracuente A.M."/>
            <person name="Singh N.D."/>
            <person name="Abad J.P."/>
            <person name="Abt D.N."/>
            <person name="Adryan B."/>
            <person name="Aguade M."/>
            <person name="Akashi H."/>
            <person name="Anderson W.W."/>
            <person name="Aquadro C.F."/>
            <person name="Ardell D.H."/>
            <person name="Arguello R."/>
            <person name="Artieri C.G."/>
            <person name="Barbash D.A."/>
            <person name="Barker D."/>
            <person name="Barsanti P."/>
            <person name="Batterham P."/>
            <person name="Batzoglou S."/>
            <person name="Begun D."/>
            <person name="Bhutkar A."/>
            <person name="Blanco E."/>
            <person name="Bosak S.A."/>
            <person name="Bradley R.K."/>
            <person name="Brand A.D."/>
            <person name="Brent M.R."/>
            <person name="Brooks A.N."/>
            <person name="Brown R.H."/>
            <person name="Butlin R.K."/>
            <person name="Caggese C."/>
            <person name="Calvi B.R."/>
            <person name="Bernardo de Carvalho A."/>
            <person name="Caspi A."/>
            <person name="Castrezana S."/>
            <person name="Celniker S.E."/>
            <person name="Chang J.L."/>
            <person name="Chapple C."/>
            <person name="Chatterji S."/>
            <person name="Chinwalla A."/>
            <person name="Civetta A."/>
            <person name="Clifton S.W."/>
            <person name="Comeron J.M."/>
            <person name="Costello J.C."/>
            <person name="Coyne J.A."/>
            <person name="Daub J."/>
            <person name="David R.G."/>
            <person name="Delcher A.L."/>
            <person name="Delehaunty K."/>
            <person name="Do C.B."/>
            <person name="Ebling H."/>
            <person name="Edwards K."/>
            <person name="Eickbush T."/>
            <person name="Evans J.D."/>
            <person name="Filipski A."/>
            <person name="Findeiss S."/>
            <person name="Freyhult E."/>
            <person name="Fulton L."/>
            <person name="Fulton R."/>
            <person name="Garcia A.C."/>
            <person name="Gardiner A."/>
            <person name="Garfield D.A."/>
            <person name="Garvin B.E."/>
            <person name="Gibson G."/>
            <person name="Gilbert D."/>
            <person name="Gnerre S."/>
            <person name="Godfrey J."/>
            <person name="Good R."/>
            <person name="Gotea V."/>
            <person name="Gravely B."/>
            <person name="Greenberg A.J."/>
            <person name="Griffiths-Jones S."/>
            <person name="Gross S."/>
            <person name="Guigo R."/>
            <person name="Gustafson E.A."/>
            <person name="Haerty W."/>
            <person name="Hahn M.W."/>
            <person name="Halligan D.L."/>
            <person name="Halpern A.L."/>
            <person name="Halter G.M."/>
            <person name="Han M.V."/>
            <person name="Heger A."/>
            <person name="Hillier L."/>
            <person name="Hinrichs A.S."/>
            <person name="Holmes I."/>
            <person name="Hoskins R.A."/>
            <person name="Hubisz M.J."/>
            <person name="Hultmark D."/>
            <person name="Huntley M.A."/>
            <person name="Jaffe D.B."/>
            <person name="Jagadeeshan S."/>
            <person name="Jeck W.R."/>
            <person name="Johnson J."/>
            <person name="Jones C.D."/>
            <person name="Jordan W.C."/>
            <person name="Karpen G.H."/>
            <person name="Kataoka E."/>
            <person name="Keightley P.D."/>
            <person name="Kheradpour P."/>
            <person name="Kirkness E.F."/>
            <person name="Koerich L.B."/>
            <person name="Kristiansen K."/>
            <person name="Kudrna D."/>
            <person name="Kulathinal R.J."/>
            <person name="Kumar S."/>
            <person name="Kwok R."/>
            <person name="Lander E."/>
            <person name="Langley C.H."/>
            <person name="Lapoint R."/>
            <person name="Lazzaro B.P."/>
            <person name="Lee S.J."/>
            <person name="Levesque L."/>
            <person name="Li R."/>
            <person name="Lin C.F."/>
            <person name="Lin M.F."/>
            <person name="Lindblad-Toh K."/>
            <person name="Llopart A."/>
            <person name="Long M."/>
            <person name="Low L."/>
            <person name="Lozovsky E."/>
            <person name="Lu J."/>
            <person name="Luo M."/>
            <person name="Machado C.A."/>
            <person name="Makalowski W."/>
            <person name="Marzo M."/>
            <person name="Matsuda M."/>
            <person name="Matzkin L."/>
            <person name="McAllister B."/>
            <person name="McBride C.S."/>
            <person name="McKernan B."/>
            <person name="McKernan K."/>
            <person name="Mendez-Lago M."/>
            <person name="Minx P."/>
            <person name="Mollenhauer M.U."/>
            <person name="Montooth K."/>
            <person name="Mount S.M."/>
            <person name="Mu X."/>
            <person name="Myers E."/>
            <person name="Negre B."/>
            <person name="Newfeld S."/>
            <person name="Nielsen R."/>
            <person name="Noor M.A."/>
            <person name="O'Grady P."/>
            <person name="Pachter L."/>
            <person name="Papaceit M."/>
            <person name="Parisi M.J."/>
            <person name="Parisi M."/>
            <person name="Parts L."/>
            <person name="Pedersen J.S."/>
            <person name="Pesole G."/>
            <person name="Phillippy A.M."/>
            <person name="Ponting C.P."/>
            <person name="Pop M."/>
            <person name="Porcelli D."/>
            <person name="Powell J.R."/>
            <person name="Prohaska S."/>
            <person name="Pruitt K."/>
            <person name="Puig M."/>
            <person name="Quesneville H."/>
            <person name="Ram K.R."/>
            <person name="Rand D."/>
            <person name="Rasmussen M.D."/>
            <person name="Reed L.K."/>
            <person name="Reenan R."/>
            <person name="Reily A."/>
            <person name="Remington K.A."/>
            <person name="Rieger T.T."/>
            <person name="Ritchie M.G."/>
            <person name="Robin C."/>
            <person name="Rogers Y.H."/>
            <person name="Rohde C."/>
            <person name="Rozas J."/>
            <person name="Rubenfield M.J."/>
            <person name="Ruiz A."/>
            <person name="Russo S."/>
            <person name="Salzberg S.L."/>
            <person name="Sanchez-Gracia A."/>
            <person name="Saranga D.J."/>
            <person name="Sato H."/>
            <person name="Schaeffer S.W."/>
            <person name="Schatz M.C."/>
            <person name="Schlenke T."/>
            <person name="Schwartz R."/>
            <person name="Segarra C."/>
            <person name="Singh R.S."/>
            <person name="Sirot L."/>
            <person name="Sirota M."/>
            <person name="Sisneros N.B."/>
            <person name="Smith C.D."/>
            <person name="Smith T.F."/>
            <person name="Spieth J."/>
            <person name="Stage D.E."/>
            <person name="Stark A."/>
            <person name="Stephan W."/>
            <person name="Strausberg R.L."/>
            <person name="Strempel S."/>
            <person name="Sturgill D."/>
            <person name="Sutton G."/>
            <person name="Sutton G.G."/>
            <person name="Tao W."/>
            <person name="Teichmann S."/>
            <person name="Tobari Y.N."/>
            <person name="Tomimura Y."/>
            <person name="Tsolas J.M."/>
            <person name="Valente V.L."/>
            <person name="Venter E."/>
            <person name="Venter J.C."/>
            <person name="Vicario S."/>
            <person name="Vieira F.G."/>
            <person name="Vilella A.J."/>
            <person name="Villasante A."/>
            <person name="Walenz B."/>
            <person name="Wang J."/>
            <person name="Wasserman M."/>
            <person name="Watts T."/>
            <person name="Wilson D."/>
            <person name="Wilson R.K."/>
            <person name="Wing R.A."/>
            <person name="Wolfner M.F."/>
            <person name="Wong A."/>
            <person name="Wong G.K."/>
            <person name="Wu C.I."/>
            <person name="Wu G."/>
            <person name="Yamamoto D."/>
            <person name="Yang H.P."/>
            <person name="Yang S.P."/>
            <person name="Yorke J.A."/>
            <person name="Yoshida K."/>
            <person name="Zdobnov E."/>
            <person name="Zhang P."/>
            <person name="Zhang Y."/>
            <person name="Zimin A.V."/>
            <person name="Baldwin J."/>
            <person name="Abdouelleil A."/>
            <person name="Abdulkadir J."/>
            <person name="Abebe A."/>
            <person name="Abera B."/>
            <person name="Abreu J."/>
            <person name="Acer S.C."/>
            <person name="Aftuck L."/>
            <person name="Alexander A."/>
            <person name="An P."/>
            <person name="Anderson E."/>
            <person name="Anderson S."/>
            <person name="Arachi H."/>
            <person name="Azer M."/>
            <person name="Bachantsang P."/>
            <person name="Barry A."/>
            <person name="Bayul T."/>
            <person name="Berlin A."/>
            <person name="Bessette D."/>
            <person name="Bloom T."/>
            <person name="Blye J."/>
            <person name="Boguslavskiy L."/>
            <person name="Bonnet C."/>
            <person name="Boukhgalter B."/>
            <person name="Bourzgui I."/>
            <person name="Brown A."/>
            <person name="Cahill P."/>
            <person name="Channer S."/>
            <person name="Cheshatsang Y."/>
            <person name="Chuda L."/>
            <person name="Citroen M."/>
            <person name="Collymore A."/>
            <person name="Cooke P."/>
            <person name="Costello M."/>
            <person name="D'Aco K."/>
            <person name="Daza R."/>
            <person name="De Haan G."/>
            <person name="DeGray S."/>
            <person name="DeMaso C."/>
            <person name="Dhargay N."/>
            <person name="Dooley K."/>
            <person name="Dooley E."/>
            <person name="Doricent M."/>
            <person name="Dorje P."/>
            <person name="Dorjee K."/>
            <person name="Dupes A."/>
            <person name="Elong R."/>
            <person name="Falk J."/>
            <person name="Farina A."/>
            <person name="Faro S."/>
            <person name="Ferguson D."/>
            <person name="Fisher S."/>
            <person name="Foley C.D."/>
            <person name="Franke A."/>
            <person name="Friedrich D."/>
            <person name="Gadbois L."/>
            <person name="Gearin G."/>
            <person name="Gearin C.R."/>
            <person name="Giannoukos G."/>
            <person name="Goode T."/>
            <person name="Graham J."/>
            <person name="Grandbois E."/>
            <person name="Grewal S."/>
            <person name="Gyaltsen K."/>
            <person name="Hafez N."/>
            <person name="Hagos B."/>
            <person name="Hall J."/>
            <person name="Henson C."/>
            <person name="Hollinger A."/>
            <person name="Honan T."/>
            <person name="Huard M.D."/>
            <person name="Hughes L."/>
            <person name="Hurhula B."/>
            <person name="Husby M.E."/>
            <person name="Kamat A."/>
            <person name="Kanga B."/>
            <person name="Kashin S."/>
            <person name="Khazanovich D."/>
            <person name="Kisner P."/>
            <person name="Lance K."/>
            <person name="Lara M."/>
            <person name="Lee W."/>
            <person name="Lennon N."/>
            <person name="Letendre F."/>
            <person name="LeVine R."/>
            <person name="Lipovsky A."/>
            <person name="Liu X."/>
            <person name="Liu J."/>
            <person name="Liu S."/>
            <person name="Lokyitsang T."/>
            <person name="Lokyitsang Y."/>
            <person name="Lubonja R."/>
            <person name="Lui A."/>
            <person name="MacDonald P."/>
            <person name="Magnisalis V."/>
            <person name="Maru K."/>
            <person name="Matthews C."/>
            <person name="McCusker W."/>
            <person name="McDonough S."/>
            <person name="Mehta T."/>
            <person name="Meldrim J."/>
            <person name="Meneus L."/>
            <person name="Mihai O."/>
            <person name="Mihalev A."/>
            <person name="Mihova T."/>
            <person name="Mittelman R."/>
            <person name="Mlenga V."/>
            <person name="Montmayeur A."/>
            <person name="Mulrain L."/>
            <person name="Navidi A."/>
            <person name="Naylor J."/>
            <person name="Negash T."/>
            <person name="Nguyen T."/>
            <person name="Nguyen N."/>
            <person name="Nicol R."/>
            <person name="Norbu C."/>
            <person name="Norbu N."/>
            <person name="Novod N."/>
            <person name="O'Neill B."/>
            <person name="Osman S."/>
            <person name="Markiewicz E."/>
            <person name="Oyono O.L."/>
            <person name="Patti C."/>
            <person name="Phunkhang P."/>
            <person name="Pierre F."/>
            <person name="Priest M."/>
            <person name="Raghuraman S."/>
            <person name="Rege F."/>
            <person name="Reyes R."/>
            <person name="Rise C."/>
            <person name="Rogov P."/>
            <person name="Ross K."/>
            <person name="Ryan E."/>
            <person name="Settipalli S."/>
            <person name="Shea T."/>
            <person name="Sherpa N."/>
            <person name="Shi L."/>
            <person name="Shih D."/>
            <person name="Sparrow T."/>
            <person name="Spaulding J."/>
            <person name="Stalker J."/>
            <person name="Stange-Thomann N."/>
            <person name="Stavropoulos S."/>
            <person name="Stone C."/>
            <person name="Strader C."/>
            <person name="Tesfaye S."/>
            <person name="Thomson T."/>
            <person name="Thoulutsang Y."/>
            <person name="Thoulutsang D."/>
            <person name="Topham K."/>
            <person name="Topping I."/>
            <person name="Tsamla T."/>
            <person name="Vassiliev H."/>
            <person name="Vo A."/>
            <person name="Wangchuk T."/>
            <person name="Wangdi T."/>
            <person name="Weiand M."/>
            <person name="Wilkinson J."/>
            <person name="Wilson A."/>
            <person name="Yadav S."/>
            <person name="Young G."/>
            <person name="Yu Q."/>
            <person name="Zembek L."/>
            <person name="Zhong D."/>
            <person name="Zimmer A."/>
            <person name="Zwirko Z."/>
            <person name="Jaffe D.B."/>
            <person name="Alvarez P."/>
            <person name="Brockman W."/>
            <person name="Butler J."/>
            <person name="Chin C."/>
            <person name="Gnerre S."/>
            <person name="Grabherr M."/>
            <person name="Kleber M."/>
            <person name="Mauceli E."/>
            <person name="MacCallum I."/>
        </authorList>
    </citation>
    <scope>NUCLEOTIDE SEQUENCE [LARGE SCALE GENOMIC DNA]</scope>
    <source>
        <strain evidence="17">Tucson 14024-0371.13</strain>
    </source>
</reference>
<keyword evidence="7 14" id="KW-0479">Metal-binding</keyword>
<dbReference type="PANTHER" id="PTHR24291:SF189">
    <property type="entry name" value="CYTOCHROME P450 4C3-RELATED"/>
    <property type="match status" value="1"/>
</dbReference>
<comment type="subcellular location">
    <subcellularLocation>
        <location evidence="4">Endoplasmic reticulum membrane</location>
        <topology evidence="4">Peripheral membrane protein</topology>
    </subcellularLocation>
    <subcellularLocation>
        <location evidence="3">Microsome membrane</location>
        <topology evidence="3">Peripheral membrane protein</topology>
    </subcellularLocation>
</comment>
<comment type="cofactor">
    <cofactor evidence="1 14">
        <name>heme</name>
        <dbReference type="ChEBI" id="CHEBI:30413"/>
    </cofactor>
</comment>
<dbReference type="InterPro" id="IPR001128">
    <property type="entry name" value="Cyt_P450"/>
</dbReference>
<keyword evidence="17" id="KW-1185">Reference proteome</keyword>
<dbReference type="Pfam" id="PF00067">
    <property type="entry name" value="p450"/>
    <property type="match status" value="1"/>
</dbReference>
<evidence type="ECO:0000256" key="12">
    <source>
        <dbReference type="ARBA" id="ARBA00023033"/>
    </source>
</evidence>
<keyword evidence="13" id="KW-0472">Membrane</keyword>
<keyword evidence="9" id="KW-0492">Microsome</keyword>
<keyword evidence="11 14" id="KW-0408">Iron</keyword>
<evidence type="ECO:0000256" key="6">
    <source>
        <dbReference type="ARBA" id="ARBA00022617"/>
    </source>
</evidence>
<dbReference type="GO" id="GO:0004497">
    <property type="term" value="F:monooxygenase activity"/>
    <property type="evidence" value="ECO:0007669"/>
    <property type="project" value="UniProtKB-KW"/>
</dbReference>
<dbReference type="InterPro" id="IPR050196">
    <property type="entry name" value="Cytochrome_P450_Monoox"/>
</dbReference>
<dbReference type="GO" id="GO:0005506">
    <property type="term" value="F:iron ion binding"/>
    <property type="evidence" value="ECO:0007669"/>
    <property type="project" value="InterPro"/>
</dbReference>
<organism evidence="16 17">
    <name type="scientific">Drosophila ananassae</name>
    <name type="common">Fruit fly</name>
    <dbReference type="NCBI Taxonomy" id="7217"/>
    <lineage>
        <taxon>Eukaryota</taxon>
        <taxon>Metazoa</taxon>
        <taxon>Ecdysozoa</taxon>
        <taxon>Arthropoda</taxon>
        <taxon>Hexapoda</taxon>
        <taxon>Insecta</taxon>
        <taxon>Pterygota</taxon>
        <taxon>Neoptera</taxon>
        <taxon>Endopterygota</taxon>
        <taxon>Diptera</taxon>
        <taxon>Brachycera</taxon>
        <taxon>Muscomorpha</taxon>
        <taxon>Ephydroidea</taxon>
        <taxon>Drosophilidae</taxon>
        <taxon>Drosophila</taxon>
        <taxon>Sophophora</taxon>
    </lineage>
</organism>
<dbReference type="AlphaFoldDB" id="A0A0P8ZXK0"/>
<evidence type="ECO:0000313" key="16">
    <source>
        <dbReference type="EMBL" id="KPU79450.1"/>
    </source>
</evidence>
<dbReference type="eggNOG" id="KOG0157">
    <property type="taxonomic scope" value="Eukaryota"/>
</dbReference>
<evidence type="ECO:0000313" key="17">
    <source>
        <dbReference type="Proteomes" id="UP000007801"/>
    </source>
</evidence>
<dbReference type="Gene3D" id="1.10.630.10">
    <property type="entry name" value="Cytochrome P450"/>
    <property type="match status" value="1"/>
</dbReference>
<evidence type="ECO:0000256" key="7">
    <source>
        <dbReference type="ARBA" id="ARBA00022723"/>
    </source>
</evidence>
<dbReference type="InterPro" id="IPR017972">
    <property type="entry name" value="Cyt_P450_CS"/>
</dbReference>
<evidence type="ECO:0000256" key="8">
    <source>
        <dbReference type="ARBA" id="ARBA00022824"/>
    </source>
</evidence>
<dbReference type="PRINTS" id="PR00463">
    <property type="entry name" value="EP450I"/>
</dbReference>
<dbReference type="EMBL" id="CH902617">
    <property type="protein sequence ID" value="KPU79450.1"/>
    <property type="molecule type" value="Genomic_DNA"/>
</dbReference>
<comment type="similarity">
    <text evidence="5 15">Belongs to the cytochrome P450 family.</text>
</comment>
<dbReference type="GO" id="GO:0005789">
    <property type="term" value="C:endoplasmic reticulum membrane"/>
    <property type="evidence" value="ECO:0007669"/>
    <property type="project" value="UniProtKB-SubCell"/>
</dbReference>
<evidence type="ECO:0000256" key="15">
    <source>
        <dbReference type="RuleBase" id="RU000461"/>
    </source>
</evidence>
<gene>
    <name evidence="16" type="primary">Dana\GF26428</name>
    <name evidence="16" type="ORF">GF26428</name>
</gene>
<dbReference type="GO" id="GO:0020037">
    <property type="term" value="F:heme binding"/>
    <property type="evidence" value="ECO:0007669"/>
    <property type="project" value="InterPro"/>
</dbReference>
<protein>
    <submittedName>
        <fullName evidence="16">Uncharacterized protein</fullName>
    </submittedName>
</protein>
<dbReference type="PROSITE" id="PS00086">
    <property type="entry name" value="CYTOCHROME_P450"/>
    <property type="match status" value="1"/>
</dbReference>